<accession>A0A9D2BFM6</accession>
<evidence type="ECO:0000313" key="2">
    <source>
        <dbReference type="Proteomes" id="UP000886740"/>
    </source>
</evidence>
<dbReference type="AlphaFoldDB" id="A0A9D2BFM6"/>
<dbReference type="Proteomes" id="UP000886740">
    <property type="component" value="Unassembled WGS sequence"/>
</dbReference>
<proteinExistence type="predicted"/>
<dbReference type="EMBL" id="DXEL01000049">
    <property type="protein sequence ID" value="HIX74815.1"/>
    <property type="molecule type" value="Genomic_DNA"/>
</dbReference>
<evidence type="ECO:0000313" key="1">
    <source>
        <dbReference type="EMBL" id="HIX74815.1"/>
    </source>
</evidence>
<reference evidence="1" key="2">
    <citation type="submission" date="2021-04" db="EMBL/GenBank/DDBJ databases">
        <authorList>
            <person name="Gilroy R."/>
        </authorList>
    </citation>
    <scope>NUCLEOTIDE SEQUENCE</scope>
    <source>
        <strain evidence="1">ChiGjej6B6-14162</strain>
    </source>
</reference>
<sequence length="61" mass="6987">MRAISTFAPKYKLPIYEEIFHHPRGLPCGRFQKDPTISDEQNQANLEKMVANLKKAAGKEE</sequence>
<gene>
    <name evidence="1" type="ORF">H9977_07265</name>
</gene>
<protein>
    <submittedName>
        <fullName evidence="1">Uncharacterized protein</fullName>
    </submittedName>
</protein>
<organism evidence="1 2">
    <name type="scientific">Candidatus Parabacteroides intestinipullorum</name>
    <dbReference type="NCBI Taxonomy" id="2838723"/>
    <lineage>
        <taxon>Bacteria</taxon>
        <taxon>Pseudomonadati</taxon>
        <taxon>Bacteroidota</taxon>
        <taxon>Bacteroidia</taxon>
        <taxon>Bacteroidales</taxon>
        <taxon>Tannerellaceae</taxon>
        <taxon>Parabacteroides</taxon>
    </lineage>
</organism>
<name>A0A9D2BFM6_9BACT</name>
<comment type="caution">
    <text evidence="1">The sequence shown here is derived from an EMBL/GenBank/DDBJ whole genome shotgun (WGS) entry which is preliminary data.</text>
</comment>
<reference evidence="1" key="1">
    <citation type="journal article" date="2021" name="PeerJ">
        <title>Extensive microbial diversity within the chicken gut microbiome revealed by metagenomics and culture.</title>
        <authorList>
            <person name="Gilroy R."/>
            <person name="Ravi A."/>
            <person name="Getino M."/>
            <person name="Pursley I."/>
            <person name="Horton D.L."/>
            <person name="Alikhan N.F."/>
            <person name="Baker D."/>
            <person name="Gharbi K."/>
            <person name="Hall N."/>
            <person name="Watson M."/>
            <person name="Adriaenssens E.M."/>
            <person name="Foster-Nyarko E."/>
            <person name="Jarju S."/>
            <person name="Secka A."/>
            <person name="Antonio M."/>
            <person name="Oren A."/>
            <person name="Chaudhuri R.R."/>
            <person name="La Ragione R."/>
            <person name="Hildebrand F."/>
            <person name="Pallen M.J."/>
        </authorList>
    </citation>
    <scope>NUCLEOTIDE SEQUENCE</scope>
    <source>
        <strain evidence="1">ChiGjej6B6-14162</strain>
    </source>
</reference>